<dbReference type="Proteomes" id="UP001196843">
    <property type="component" value="Unassembled WGS sequence"/>
</dbReference>
<feature type="transmembrane region" description="Helical" evidence="8">
    <location>
        <begin position="350"/>
        <end position="369"/>
    </location>
</feature>
<dbReference type="PROSITE" id="PS01348">
    <property type="entry name" value="MRAY_2"/>
    <property type="match status" value="1"/>
</dbReference>
<feature type="transmembrane region" description="Helical" evidence="8">
    <location>
        <begin position="227"/>
        <end position="247"/>
    </location>
</feature>
<gene>
    <name evidence="9" type="ORF">JNB62_08610</name>
</gene>
<protein>
    <submittedName>
        <fullName evidence="9">Undecaprenyl/decaprenyl-phosphate alpha-N-acetylglucosaminyl 1-phosphate transferase</fullName>
    </submittedName>
</protein>
<keyword evidence="6 8" id="KW-0472">Membrane</keyword>
<evidence type="ECO:0000256" key="2">
    <source>
        <dbReference type="ARBA" id="ARBA00022475"/>
    </source>
</evidence>
<feature type="transmembrane region" description="Helical" evidence="8">
    <location>
        <begin position="80"/>
        <end position="96"/>
    </location>
</feature>
<evidence type="ECO:0000256" key="7">
    <source>
        <dbReference type="SAM" id="MobiDB-lite"/>
    </source>
</evidence>
<evidence type="ECO:0000256" key="8">
    <source>
        <dbReference type="SAM" id="Phobius"/>
    </source>
</evidence>
<evidence type="ECO:0000256" key="3">
    <source>
        <dbReference type="ARBA" id="ARBA00022679"/>
    </source>
</evidence>
<dbReference type="PANTHER" id="PTHR22926:SF3">
    <property type="entry name" value="UNDECAPRENYL-PHOSPHATE ALPHA-N-ACETYLGLUCOSAMINYL 1-PHOSPHATE TRANSFERASE"/>
    <property type="match status" value="1"/>
</dbReference>
<dbReference type="Pfam" id="PF00953">
    <property type="entry name" value="Glycos_transf_4"/>
    <property type="match status" value="1"/>
</dbReference>
<feature type="transmembrane region" description="Helical" evidence="8">
    <location>
        <begin position="133"/>
        <end position="154"/>
    </location>
</feature>
<keyword evidence="10" id="KW-1185">Reference proteome</keyword>
<proteinExistence type="predicted"/>
<dbReference type="GO" id="GO:0016740">
    <property type="term" value="F:transferase activity"/>
    <property type="evidence" value="ECO:0007669"/>
    <property type="project" value="UniProtKB-KW"/>
</dbReference>
<feature type="transmembrane region" description="Helical" evidence="8">
    <location>
        <begin position="267"/>
        <end position="289"/>
    </location>
</feature>
<evidence type="ECO:0000256" key="5">
    <source>
        <dbReference type="ARBA" id="ARBA00022989"/>
    </source>
</evidence>
<dbReference type="InterPro" id="IPR018480">
    <property type="entry name" value="PNAcMuramoyl-5peptid_Trfase_CS"/>
</dbReference>
<feature type="region of interest" description="Disordered" evidence="7">
    <location>
        <begin position="378"/>
        <end position="416"/>
    </location>
</feature>
<dbReference type="EMBL" id="JAEUAW010000005">
    <property type="protein sequence ID" value="MBW9093741.1"/>
    <property type="molecule type" value="Genomic_DNA"/>
</dbReference>
<organism evidence="9 10">
    <name type="scientific">Microbacterium jejuense</name>
    <dbReference type="NCBI Taxonomy" id="1263637"/>
    <lineage>
        <taxon>Bacteria</taxon>
        <taxon>Bacillati</taxon>
        <taxon>Actinomycetota</taxon>
        <taxon>Actinomycetes</taxon>
        <taxon>Micrococcales</taxon>
        <taxon>Microbacteriaceae</taxon>
        <taxon>Microbacterium</taxon>
    </lineage>
</organism>
<evidence type="ECO:0000256" key="1">
    <source>
        <dbReference type="ARBA" id="ARBA00004651"/>
    </source>
</evidence>
<dbReference type="PANTHER" id="PTHR22926">
    <property type="entry name" value="PHOSPHO-N-ACETYLMURAMOYL-PENTAPEPTIDE-TRANSFERASE"/>
    <property type="match status" value="1"/>
</dbReference>
<evidence type="ECO:0000313" key="9">
    <source>
        <dbReference type="EMBL" id="MBW9093741.1"/>
    </source>
</evidence>
<feature type="transmembrane region" description="Helical" evidence="8">
    <location>
        <begin position="192"/>
        <end position="215"/>
    </location>
</feature>
<name>A0ABS7HLC0_9MICO</name>
<comment type="subcellular location">
    <subcellularLocation>
        <location evidence="1">Cell membrane</location>
        <topology evidence="1">Multi-pass membrane protein</topology>
    </subcellularLocation>
</comment>
<evidence type="ECO:0000256" key="4">
    <source>
        <dbReference type="ARBA" id="ARBA00022692"/>
    </source>
</evidence>
<dbReference type="InterPro" id="IPR000715">
    <property type="entry name" value="Glycosyl_transferase_4"/>
</dbReference>
<feature type="transmembrane region" description="Helical" evidence="8">
    <location>
        <begin position="166"/>
        <end position="186"/>
    </location>
</feature>
<keyword evidence="2" id="KW-1003">Cell membrane</keyword>
<feature type="transmembrane region" description="Helical" evidence="8">
    <location>
        <begin position="108"/>
        <end position="127"/>
    </location>
</feature>
<comment type="caution">
    <text evidence="9">The sequence shown here is derived from an EMBL/GenBank/DDBJ whole genome shotgun (WGS) entry which is preliminary data.</text>
</comment>
<feature type="transmembrane region" description="Helical" evidence="8">
    <location>
        <begin position="320"/>
        <end position="344"/>
    </location>
</feature>
<evidence type="ECO:0000256" key="6">
    <source>
        <dbReference type="ARBA" id="ARBA00023136"/>
    </source>
</evidence>
<keyword evidence="5 8" id="KW-1133">Transmembrane helix</keyword>
<keyword evidence="4 8" id="KW-0812">Transmembrane</keyword>
<sequence length="416" mass="44662">MKQYVFTIILTAAVTFILSWAVWRLSLKYKLYPGIRERDVHKTPTPRLGGIAMFLGVVAAFAVSAQHPFFAIVWAQPQQIYALLGATALIVVIGVADDLWDLDWMIKLGAQFLAAGVIAWFGQLQIYSLPIGGLAIGSSWVSFTLTVFSIVVVMNAVNFIDGLDGLVAGVCLIANGVFFAYSYMVVRDTGASTFFNLASFIAAVLIGACIGFLPLNWSPARLFMGDAGALMLGLLMACSAIALTGNFTPAMVGDNDEFGRSQLLGAFIPILLPVVIVLLPLLDFGLAVVRRMSKGKSPFSPDRKHLHHRMLDMGHSDRDAVLIFYAWTALVSLSVLLMYIGTTLEWPGDYLFGVLYGVVGIAACLVVTFTPSRRRPVAAASDPASAPAAASARKPGPPSLADRLTTPDPATEEAAR</sequence>
<feature type="transmembrane region" description="Helical" evidence="8">
    <location>
        <begin position="6"/>
        <end position="27"/>
    </location>
</feature>
<dbReference type="RefSeq" id="WP_220300456.1">
    <property type="nucleotide sequence ID" value="NZ_JAEUAW010000005.1"/>
</dbReference>
<feature type="compositionally biased region" description="Low complexity" evidence="7">
    <location>
        <begin position="378"/>
        <end position="394"/>
    </location>
</feature>
<accession>A0ABS7HLC0</accession>
<dbReference type="CDD" id="cd06853">
    <property type="entry name" value="GT_WecA_like"/>
    <property type="match status" value="1"/>
</dbReference>
<feature type="transmembrane region" description="Helical" evidence="8">
    <location>
        <begin position="48"/>
        <end position="74"/>
    </location>
</feature>
<reference evidence="9 10" key="1">
    <citation type="journal article" date="2021" name="MBio">
        <title>Poor Competitiveness of Bradyrhizobium in Pigeon Pea Root Colonization in Indian Soils.</title>
        <authorList>
            <person name="Chalasani D."/>
            <person name="Basu A."/>
            <person name="Pullabhotla S.V.S.R.N."/>
            <person name="Jorrin B."/>
            <person name="Neal A.L."/>
            <person name="Poole P.S."/>
            <person name="Podile A.R."/>
            <person name="Tkacz A."/>
        </authorList>
    </citation>
    <scope>NUCLEOTIDE SEQUENCE [LARGE SCALE GENOMIC DNA]</scope>
    <source>
        <strain evidence="9 10">HU14</strain>
    </source>
</reference>
<keyword evidence="3 9" id="KW-0808">Transferase</keyword>
<evidence type="ECO:0000313" key="10">
    <source>
        <dbReference type="Proteomes" id="UP001196843"/>
    </source>
</evidence>